<keyword evidence="9 15" id="KW-0249">Electron transport</keyword>
<dbReference type="Proteomes" id="UP000197468">
    <property type="component" value="Unassembled WGS sequence"/>
</dbReference>
<keyword evidence="4 15" id="KW-0813">Transport</keyword>
<evidence type="ECO:0000256" key="6">
    <source>
        <dbReference type="ARBA" id="ARBA00022660"/>
    </source>
</evidence>
<feature type="domain" description="Cytochrome oxidase subunit II transmembrane region profile" evidence="18">
    <location>
        <begin position="26"/>
        <end position="123"/>
    </location>
</feature>
<evidence type="ECO:0000256" key="14">
    <source>
        <dbReference type="ARBA" id="ARBA00023288"/>
    </source>
</evidence>
<dbReference type="InterPro" id="IPR034227">
    <property type="entry name" value="CuRO_UO_II"/>
</dbReference>
<evidence type="ECO:0000259" key="17">
    <source>
        <dbReference type="PROSITE" id="PS50857"/>
    </source>
</evidence>
<keyword evidence="20" id="KW-1185">Reference proteome</keyword>
<dbReference type="PANTHER" id="PTHR22888">
    <property type="entry name" value="CYTOCHROME C OXIDASE, SUBUNIT II"/>
    <property type="match status" value="1"/>
</dbReference>
<evidence type="ECO:0000256" key="15">
    <source>
        <dbReference type="PIRNR" id="PIRNR000292"/>
    </source>
</evidence>
<evidence type="ECO:0000256" key="12">
    <source>
        <dbReference type="ARBA" id="ARBA00023136"/>
    </source>
</evidence>
<feature type="domain" description="Cytochrome oxidase subunit II copper A binding" evidence="17">
    <location>
        <begin position="138"/>
        <end position="250"/>
    </location>
</feature>
<dbReference type="NCBIfam" id="TIGR01433">
    <property type="entry name" value="CyoA"/>
    <property type="match status" value="1"/>
</dbReference>
<sequence length="358" mass="39159">MYLKASLKTSLARTFTRLGLVSLALPLTACNLVVMKPSGDIANQQAQLIVASTLLMLLIIVPVIILTLVFAFRYRAANTQATYSPEWDHSTRLELVIWGAPLLIIIALGAMTWISTHKLDPYRPLERLDAQRPIPVGVQPMTVEVVALDWKWLFIYPEQGIATVNELAAPVDRPIHFKISSSTVMNAFYVPAMAGMIYAMPGMQSQLNAVINKPGVYDGFSANFSGDGFSHMRFKFHGLSDDEFAAWVERNKADGVALTKELYLDLEKPSERAPVRRFASVAPGLFDAVVNRCVDGSKMCMGQMMAIDAAGGGGKGAIDGLASKPWSNEQKRIFVAALCTPDNAGQYASQWQASATRN</sequence>
<dbReference type="PANTHER" id="PTHR22888:SF18">
    <property type="entry name" value="CYTOCHROME BO(3) UBIQUINOL OXIDASE SUBUNIT 2"/>
    <property type="match status" value="1"/>
</dbReference>
<keyword evidence="10 16" id="KW-1133">Transmembrane helix</keyword>
<dbReference type="InterPro" id="IPR002429">
    <property type="entry name" value="CcO_II-like_C"/>
</dbReference>
<dbReference type="GO" id="GO:0004129">
    <property type="term" value="F:cytochrome-c oxidase activity"/>
    <property type="evidence" value="ECO:0007669"/>
    <property type="project" value="UniProtKB-UniRule"/>
</dbReference>
<evidence type="ECO:0000256" key="2">
    <source>
        <dbReference type="ARBA" id="ARBA00004651"/>
    </source>
</evidence>
<evidence type="ECO:0000313" key="19">
    <source>
        <dbReference type="EMBL" id="OWQ93796.1"/>
    </source>
</evidence>
<dbReference type="PROSITE" id="PS50999">
    <property type="entry name" value="COX2_TM"/>
    <property type="match status" value="1"/>
</dbReference>
<keyword evidence="14" id="KW-0449">Lipoprotein</keyword>
<keyword evidence="11 15" id="KW-0560">Oxidoreductase</keyword>
<dbReference type="EMBL" id="NIOF01000001">
    <property type="protein sequence ID" value="OWQ93796.1"/>
    <property type="molecule type" value="Genomic_DNA"/>
</dbReference>
<evidence type="ECO:0000259" key="18">
    <source>
        <dbReference type="PROSITE" id="PS50999"/>
    </source>
</evidence>
<evidence type="ECO:0000256" key="3">
    <source>
        <dbReference type="ARBA" id="ARBA00007866"/>
    </source>
</evidence>
<dbReference type="Gene3D" id="2.60.40.420">
    <property type="entry name" value="Cupredoxins - blue copper proteins"/>
    <property type="match status" value="1"/>
</dbReference>
<comment type="subcellular location">
    <subcellularLocation>
        <location evidence="2">Cell membrane</location>
        <topology evidence="2">Multi-pass membrane protein</topology>
    </subcellularLocation>
    <subcellularLocation>
        <location evidence="1">Periplasm</location>
    </subcellularLocation>
</comment>
<dbReference type="GO" id="GO:0005886">
    <property type="term" value="C:plasma membrane"/>
    <property type="evidence" value="ECO:0007669"/>
    <property type="project" value="UniProtKB-SubCell"/>
</dbReference>
<evidence type="ECO:0000256" key="10">
    <source>
        <dbReference type="ARBA" id="ARBA00022989"/>
    </source>
</evidence>
<evidence type="ECO:0000256" key="4">
    <source>
        <dbReference type="ARBA" id="ARBA00022448"/>
    </source>
</evidence>
<evidence type="ECO:0000313" key="20">
    <source>
        <dbReference type="Proteomes" id="UP000197468"/>
    </source>
</evidence>
<dbReference type="InterPro" id="IPR036257">
    <property type="entry name" value="Cyt_c_oxidase_su2_TM_sf"/>
</dbReference>
<dbReference type="GO" id="GO:0016682">
    <property type="term" value="F:oxidoreductase activity, acting on diphenols and related substances as donors, oxygen as acceptor"/>
    <property type="evidence" value="ECO:0007669"/>
    <property type="project" value="InterPro"/>
</dbReference>
<dbReference type="InterPro" id="IPR045187">
    <property type="entry name" value="CcO_II"/>
</dbReference>
<feature type="transmembrane region" description="Helical" evidence="16">
    <location>
        <begin position="93"/>
        <end position="114"/>
    </location>
</feature>
<dbReference type="GO" id="GO:0009486">
    <property type="term" value="F:cytochrome bo3 ubiquinol oxidase activity"/>
    <property type="evidence" value="ECO:0007669"/>
    <property type="project" value="InterPro"/>
</dbReference>
<keyword evidence="13" id="KW-0564">Palmitate</keyword>
<dbReference type="InterPro" id="IPR006333">
    <property type="entry name" value="Cyt_o_ubiquinol_oxidase_su2"/>
</dbReference>
<evidence type="ECO:0000256" key="11">
    <source>
        <dbReference type="ARBA" id="ARBA00023002"/>
    </source>
</evidence>
<proteinExistence type="inferred from homology"/>
<keyword evidence="5 15" id="KW-1003">Cell membrane</keyword>
<evidence type="ECO:0000256" key="7">
    <source>
        <dbReference type="ARBA" id="ARBA00022692"/>
    </source>
</evidence>
<evidence type="ECO:0000256" key="13">
    <source>
        <dbReference type="ARBA" id="ARBA00023139"/>
    </source>
</evidence>
<keyword evidence="6 15" id="KW-0679">Respiratory chain</keyword>
<evidence type="ECO:0000256" key="16">
    <source>
        <dbReference type="SAM" id="Phobius"/>
    </source>
</evidence>
<dbReference type="PROSITE" id="PS50857">
    <property type="entry name" value="COX2_CUA"/>
    <property type="match status" value="1"/>
</dbReference>
<dbReference type="Pfam" id="PF06481">
    <property type="entry name" value="COX_ARM"/>
    <property type="match status" value="1"/>
</dbReference>
<gene>
    <name evidence="19" type="primary">cyoA</name>
    <name evidence="19" type="ORF">CDN99_04980</name>
</gene>
<dbReference type="GO" id="GO:0042773">
    <property type="term" value="P:ATP synthesis coupled electron transport"/>
    <property type="evidence" value="ECO:0007669"/>
    <property type="project" value="TreeGrafter"/>
</dbReference>
<dbReference type="AlphaFoldDB" id="A0A246JMD1"/>
<dbReference type="SUPFAM" id="SSF49503">
    <property type="entry name" value="Cupredoxins"/>
    <property type="match status" value="1"/>
</dbReference>
<dbReference type="GO" id="GO:0042597">
    <property type="term" value="C:periplasmic space"/>
    <property type="evidence" value="ECO:0007669"/>
    <property type="project" value="UniProtKB-SubCell"/>
</dbReference>
<evidence type="ECO:0000256" key="1">
    <source>
        <dbReference type="ARBA" id="ARBA00004418"/>
    </source>
</evidence>
<protein>
    <recommendedName>
        <fullName evidence="15">Ubiquinol oxidase subunit 2</fullName>
    </recommendedName>
</protein>
<dbReference type="SUPFAM" id="SSF81464">
    <property type="entry name" value="Cytochrome c oxidase subunit II-like, transmembrane region"/>
    <property type="match status" value="1"/>
</dbReference>
<evidence type="ECO:0000256" key="9">
    <source>
        <dbReference type="ARBA" id="ARBA00022982"/>
    </source>
</evidence>
<reference evidence="19 20" key="1">
    <citation type="journal article" date="2008" name="Int. J. Syst. Evol. Microbiol.">
        <title>Description of Roseateles aquatilis sp. nov. and Roseateles terrae sp. nov., in the class Betaproteobacteria, and emended description of the genus Roseateles.</title>
        <authorList>
            <person name="Gomila M."/>
            <person name="Bowien B."/>
            <person name="Falsen E."/>
            <person name="Moore E.R."/>
            <person name="Lalucat J."/>
        </authorList>
    </citation>
    <scope>NUCLEOTIDE SEQUENCE [LARGE SCALE GENOMIC DNA]</scope>
    <source>
        <strain evidence="19 20">CCUG 48205</strain>
    </source>
</reference>
<keyword evidence="12 15" id="KW-0472">Membrane</keyword>
<dbReference type="Gene3D" id="1.10.287.90">
    <property type="match status" value="1"/>
</dbReference>
<evidence type="ECO:0000256" key="5">
    <source>
        <dbReference type="ARBA" id="ARBA00022475"/>
    </source>
</evidence>
<dbReference type="OrthoDB" id="9783445at2"/>
<comment type="similarity">
    <text evidence="3 15">Belongs to the cytochrome c oxidase subunit 2 family.</text>
</comment>
<dbReference type="CDD" id="cd04212">
    <property type="entry name" value="CuRO_UO_II"/>
    <property type="match status" value="1"/>
</dbReference>
<dbReference type="InterPro" id="IPR010514">
    <property type="entry name" value="COX_ARM"/>
</dbReference>
<dbReference type="RefSeq" id="WP_088383071.1">
    <property type="nucleotide sequence ID" value="NZ_NIOF01000001.1"/>
</dbReference>
<name>A0A246JMD1_9BURK</name>
<keyword evidence="7 16" id="KW-0812">Transmembrane</keyword>
<feature type="transmembrane region" description="Helical" evidence="16">
    <location>
        <begin position="46"/>
        <end position="72"/>
    </location>
</feature>
<dbReference type="PIRSF" id="PIRSF000292">
    <property type="entry name" value="Ubi_od_II"/>
    <property type="match status" value="1"/>
</dbReference>
<dbReference type="InterPro" id="IPR008972">
    <property type="entry name" value="Cupredoxin"/>
</dbReference>
<keyword evidence="8" id="KW-0732">Signal</keyword>
<accession>A0A246JMD1</accession>
<organism evidence="19 20">
    <name type="scientific">Roseateles aquatilis</name>
    <dbReference type="NCBI Taxonomy" id="431061"/>
    <lineage>
        <taxon>Bacteria</taxon>
        <taxon>Pseudomonadati</taxon>
        <taxon>Pseudomonadota</taxon>
        <taxon>Betaproteobacteria</taxon>
        <taxon>Burkholderiales</taxon>
        <taxon>Sphaerotilaceae</taxon>
        <taxon>Roseateles</taxon>
    </lineage>
</organism>
<comment type="caution">
    <text evidence="19">The sequence shown here is derived from an EMBL/GenBank/DDBJ whole genome shotgun (WGS) entry which is preliminary data.</text>
</comment>
<evidence type="ECO:0000256" key="8">
    <source>
        <dbReference type="ARBA" id="ARBA00022729"/>
    </source>
</evidence>
<dbReference type="InterPro" id="IPR011759">
    <property type="entry name" value="Cyt_c_oxidase_su2_TM_dom"/>
</dbReference>
<dbReference type="Pfam" id="PF00116">
    <property type="entry name" value="COX2"/>
    <property type="match status" value="1"/>
</dbReference>
<dbReference type="GO" id="GO:0005507">
    <property type="term" value="F:copper ion binding"/>
    <property type="evidence" value="ECO:0007669"/>
    <property type="project" value="InterPro"/>
</dbReference>